<comment type="caution">
    <text evidence="1">The sequence shown here is derived from an EMBL/GenBank/DDBJ whole genome shotgun (WGS) entry which is preliminary data.</text>
</comment>
<gene>
    <name evidence="1" type="ORF">F7D71_07230</name>
</gene>
<reference evidence="2" key="1">
    <citation type="submission" date="2019-09" db="EMBL/GenBank/DDBJ databases">
        <title>Distinct polysaccharide growth profiles of human intestinal Prevotella copri isolates.</title>
        <authorList>
            <person name="Fehlner-Peach H."/>
            <person name="Magnabosco C."/>
            <person name="Raghavan V."/>
            <person name="Scher J.U."/>
            <person name="Tett A."/>
            <person name="Cox L.M."/>
            <person name="Gottsegen C."/>
            <person name="Watters A."/>
            <person name="Wiltshire- Gordon J.D."/>
            <person name="Segata N."/>
            <person name="Bonneau R."/>
            <person name="Littman D.R."/>
        </authorList>
    </citation>
    <scope>NUCLEOTIDE SEQUENCE [LARGE SCALE GENOMIC DNA]</scope>
    <source>
        <strain evidence="2">BU41712</strain>
    </source>
</reference>
<dbReference type="Proteomes" id="UP000423156">
    <property type="component" value="Unassembled WGS sequence"/>
</dbReference>
<dbReference type="AlphaFoldDB" id="A0AA90ZRN9"/>
<sequence>MNIKELVRNMIAFLNERHDMDCATLRQRFAVCYDMSEDEAKKVILELTMLQIFAENFGVEI</sequence>
<protein>
    <submittedName>
        <fullName evidence="1">Uncharacterized protein</fullName>
    </submittedName>
</protein>
<dbReference type="EMBL" id="VZBZ01000094">
    <property type="protein sequence ID" value="MQN77654.1"/>
    <property type="molecule type" value="Genomic_DNA"/>
</dbReference>
<dbReference type="RefSeq" id="WP_153092771.1">
    <property type="nucleotide sequence ID" value="NZ_JBALJY010000001.1"/>
</dbReference>
<evidence type="ECO:0000313" key="1">
    <source>
        <dbReference type="EMBL" id="MQN77654.1"/>
    </source>
</evidence>
<name>A0AA90ZRN9_9BACT</name>
<proteinExistence type="predicted"/>
<organism evidence="1 2">
    <name type="scientific">Segatella copri</name>
    <dbReference type="NCBI Taxonomy" id="165179"/>
    <lineage>
        <taxon>Bacteria</taxon>
        <taxon>Pseudomonadati</taxon>
        <taxon>Bacteroidota</taxon>
        <taxon>Bacteroidia</taxon>
        <taxon>Bacteroidales</taxon>
        <taxon>Prevotellaceae</taxon>
        <taxon>Segatella</taxon>
    </lineage>
</organism>
<accession>A0AA90ZRN9</accession>
<evidence type="ECO:0000313" key="2">
    <source>
        <dbReference type="Proteomes" id="UP000423156"/>
    </source>
</evidence>